<keyword evidence="4 6" id="KW-1133">Transmembrane helix</keyword>
<feature type="transmembrane region" description="Helical" evidence="6">
    <location>
        <begin position="345"/>
        <end position="367"/>
    </location>
</feature>
<dbReference type="PANTHER" id="PTHR30250:SF31">
    <property type="entry name" value="INNER MEMBRANE PROTEIN YGHQ"/>
    <property type="match status" value="1"/>
</dbReference>
<keyword evidence="5 6" id="KW-0472">Membrane</keyword>
<reference evidence="7 8" key="1">
    <citation type="submission" date="2023-06" db="EMBL/GenBank/DDBJ databases">
        <title>Draft genome sequence of Novosphingobium sp. strain IK01.</title>
        <authorList>
            <person name="Hatamoto M."/>
            <person name="Ikarashi T."/>
            <person name="Yamaguchi T."/>
        </authorList>
    </citation>
    <scope>NUCLEOTIDE SEQUENCE [LARGE SCALE GENOMIC DNA]</scope>
    <source>
        <strain evidence="7 8">IK01</strain>
    </source>
</reference>
<feature type="transmembrane region" description="Helical" evidence="6">
    <location>
        <begin position="407"/>
        <end position="429"/>
    </location>
</feature>
<dbReference type="RefSeq" id="WP_317973844.1">
    <property type="nucleotide sequence ID" value="NZ_BTFW01000001.1"/>
</dbReference>
<protein>
    <submittedName>
        <fullName evidence="7">Oligosaccharide flippase family protein</fullName>
    </submittedName>
</protein>
<evidence type="ECO:0000256" key="1">
    <source>
        <dbReference type="ARBA" id="ARBA00004651"/>
    </source>
</evidence>
<name>A0ABQ6P579_9SPHN</name>
<evidence type="ECO:0000313" key="7">
    <source>
        <dbReference type="EMBL" id="GMM60020.1"/>
    </source>
</evidence>
<dbReference type="EMBL" id="BTFW01000001">
    <property type="protein sequence ID" value="GMM60020.1"/>
    <property type="molecule type" value="Genomic_DNA"/>
</dbReference>
<evidence type="ECO:0000256" key="3">
    <source>
        <dbReference type="ARBA" id="ARBA00022692"/>
    </source>
</evidence>
<keyword evidence="3 6" id="KW-0812">Transmembrane</keyword>
<comment type="subcellular location">
    <subcellularLocation>
        <location evidence="1">Cell membrane</location>
        <topology evidence="1">Multi-pass membrane protein</topology>
    </subcellularLocation>
</comment>
<proteinExistence type="predicted"/>
<evidence type="ECO:0000256" key="6">
    <source>
        <dbReference type="SAM" id="Phobius"/>
    </source>
</evidence>
<evidence type="ECO:0000313" key="8">
    <source>
        <dbReference type="Proteomes" id="UP001187221"/>
    </source>
</evidence>
<feature type="transmembrane region" description="Helical" evidence="6">
    <location>
        <begin position="311"/>
        <end position="333"/>
    </location>
</feature>
<evidence type="ECO:0000256" key="5">
    <source>
        <dbReference type="ARBA" id="ARBA00023136"/>
    </source>
</evidence>
<dbReference type="InterPro" id="IPR002797">
    <property type="entry name" value="Polysacc_synth"/>
</dbReference>
<dbReference type="Pfam" id="PF01943">
    <property type="entry name" value="Polysacc_synt"/>
    <property type="match status" value="1"/>
</dbReference>
<evidence type="ECO:0000256" key="2">
    <source>
        <dbReference type="ARBA" id="ARBA00022475"/>
    </source>
</evidence>
<dbReference type="PANTHER" id="PTHR30250">
    <property type="entry name" value="PST FAMILY PREDICTED COLANIC ACID TRANSPORTER"/>
    <property type="match status" value="1"/>
</dbReference>
<keyword evidence="2" id="KW-1003">Cell membrane</keyword>
<feature type="transmembrane region" description="Helical" evidence="6">
    <location>
        <begin position="52"/>
        <end position="75"/>
    </location>
</feature>
<dbReference type="Proteomes" id="UP001187221">
    <property type="component" value="Unassembled WGS sequence"/>
</dbReference>
<feature type="transmembrane region" description="Helical" evidence="6">
    <location>
        <begin position="21"/>
        <end position="40"/>
    </location>
</feature>
<dbReference type="InterPro" id="IPR050833">
    <property type="entry name" value="Poly_Biosynth_Transport"/>
</dbReference>
<accession>A0ABQ6P579</accession>
<organism evidence="7 8">
    <name type="scientific">Novosphingobium pituita</name>
    <dbReference type="NCBI Taxonomy" id="3056842"/>
    <lineage>
        <taxon>Bacteria</taxon>
        <taxon>Pseudomonadati</taxon>
        <taxon>Pseudomonadota</taxon>
        <taxon>Alphaproteobacteria</taxon>
        <taxon>Sphingomonadales</taxon>
        <taxon>Sphingomonadaceae</taxon>
        <taxon>Novosphingobium</taxon>
    </lineage>
</organism>
<sequence length="443" mass="46301">MKTDGIKKSGRFQSVLRNLGWLLASNALMAVLSLVYIGMVTRALGLADFGRFALITGTAQTLATLVSFETWKVVVQYGLEHEGAGRREAVWRLEQAAAFVELMSAGVGIGLVAALFLLWPRPFGMDPALVPYAFGYVVVQLITLRSTPTGILRMRDRFRLAALADSVQPVGRLIGACLAQALMPTLAGFLSAWALAEVLTLLATWALAAQTGDVGPMLAARGSLREVRAENPGMLRILASTNGQSTLGLAARQAPLLLVGGFAGPAAAGAFRLAAQLANALSKLSILVTRAAFPEIVRTIRSASRARFRMGVLRVGLASIAAAGVVIGVVALFGHRLLMLVGGHAFGAGYIYLLWLAGAGAIELAAASFEPILLSVHRALSATVARGVAVALQLGLMLVLLPRIGALGASISVFVGAVAASLTLGAVLWHYAMRHGLDAQAPV</sequence>
<comment type="caution">
    <text evidence="7">The sequence shown here is derived from an EMBL/GenBank/DDBJ whole genome shotgun (WGS) entry which is preliminary data.</text>
</comment>
<gene>
    <name evidence="7" type="ORF">NUTIK01_07970</name>
</gene>
<feature type="transmembrane region" description="Helical" evidence="6">
    <location>
        <begin position="96"/>
        <end position="119"/>
    </location>
</feature>
<feature type="transmembrane region" description="Helical" evidence="6">
    <location>
        <begin position="131"/>
        <end position="152"/>
    </location>
</feature>
<evidence type="ECO:0000256" key="4">
    <source>
        <dbReference type="ARBA" id="ARBA00022989"/>
    </source>
</evidence>
<feature type="transmembrane region" description="Helical" evidence="6">
    <location>
        <begin position="379"/>
        <end position="401"/>
    </location>
</feature>
<keyword evidence="8" id="KW-1185">Reference proteome</keyword>